<reference evidence="3" key="1">
    <citation type="submission" date="2022-06" db="EMBL/GenBank/DDBJ databases">
        <title>A novel DMS-producing enzyme.</title>
        <authorList>
            <person name="Zhang Y."/>
        </authorList>
    </citation>
    <scope>NUCLEOTIDE SEQUENCE</scope>
    <source>
        <strain evidence="3">RT37</strain>
    </source>
</reference>
<dbReference type="SMART" id="SM00327">
    <property type="entry name" value="VWA"/>
    <property type="match status" value="1"/>
</dbReference>
<protein>
    <submittedName>
        <fullName evidence="3">VWA domain-containing protein</fullName>
    </submittedName>
</protein>
<evidence type="ECO:0000259" key="2">
    <source>
        <dbReference type="PROSITE" id="PS50234"/>
    </source>
</evidence>
<dbReference type="PIRSF" id="PIRSF020634">
    <property type="entry name" value="TerY_vWA"/>
    <property type="match status" value="1"/>
</dbReference>
<dbReference type="SUPFAM" id="SSF53300">
    <property type="entry name" value="vWA-like"/>
    <property type="match status" value="1"/>
</dbReference>
<accession>A0AAU7KKK6</accession>
<dbReference type="EMBL" id="CP098827">
    <property type="protein sequence ID" value="XBO72030.1"/>
    <property type="molecule type" value="Genomic_DNA"/>
</dbReference>
<organism evidence="3">
    <name type="scientific">Halomonas sp. RT37</name>
    <dbReference type="NCBI Taxonomy" id="2950872"/>
    <lineage>
        <taxon>Bacteria</taxon>
        <taxon>Pseudomonadati</taxon>
        <taxon>Pseudomonadota</taxon>
        <taxon>Gammaproteobacteria</taxon>
        <taxon>Oceanospirillales</taxon>
        <taxon>Halomonadaceae</taxon>
        <taxon>Halomonas</taxon>
    </lineage>
</organism>
<dbReference type="InterPro" id="IPR011392">
    <property type="entry name" value="Tellurite-R_TerY"/>
</dbReference>
<proteinExistence type="predicted"/>
<dbReference type="PROSITE" id="PS50234">
    <property type="entry name" value="VWFA"/>
    <property type="match status" value="1"/>
</dbReference>
<feature type="domain" description="VWFA" evidence="2">
    <location>
        <begin position="6"/>
        <end position="182"/>
    </location>
</feature>
<dbReference type="AlphaFoldDB" id="A0AAU7KKK6"/>
<name>A0AAU7KKK6_9GAMM</name>
<evidence type="ECO:0000256" key="1">
    <source>
        <dbReference type="SAM" id="MobiDB-lite"/>
    </source>
</evidence>
<dbReference type="InterPro" id="IPR036465">
    <property type="entry name" value="vWFA_dom_sf"/>
</dbReference>
<dbReference type="Gene3D" id="3.40.50.410">
    <property type="entry name" value="von Willebrand factor, type A domain"/>
    <property type="match status" value="1"/>
</dbReference>
<dbReference type="Pfam" id="PF00092">
    <property type="entry name" value="VWA"/>
    <property type="match status" value="1"/>
</dbReference>
<sequence>MDRRLPIYLLIDSSGSMRGEPIESVNVGISAMLSALRQDPYALETVHISIITFDNQVKELVPLQALETAHIDDIELPRSGATHLGEGLHFVCDRIARDVRTSTDHQKGDFRPMLFVMTDGSPSDLMAFNSAVERLKGVEFAQIIACAAGPKARTQELKRFATQTVSLEHMDSSSFANYFQWVSASIAASASGQQQDDDQDIDLPPPPDEVQVVI</sequence>
<dbReference type="RefSeq" id="WP_348827662.1">
    <property type="nucleotide sequence ID" value="NZ_CP098827.1"/>
</dbReference>
<gene>
    <name evidence="3" type="ORF">NFG58_04785</name>
</gene>
<feature type="region of interest" description="Disordered" evidence="1">
    <location>
        <begin position="190"/>
        <end position="214"/>
    </location>
</feature>
<evidence type="ECO:0000313" key="3">
    <source>
        <dbReference type="EMBL" id="XBO72030.1"/>
    </source>
</evidence>
<dbReference type="InterPro" id="IPR002035">
    <property type="entry name" value="VWF_A"/>
</dbReference>